<comment type="similarity">
    <text evidence="1">Belongs to the glycosyl hydrolase 5 (cellulase A) family.</text>
</comment>
<feature type="compositionally biased region" description="Low complexity" evidence="4">
    <location>
        <begin position="733"/>
        <end position="744"/>
    </location>
</feature>
<evidence type="ECO:0000259" key="6">
    <source>
        <dbReference type="Pfam" id="PF18564"/>
    </source>
</evidence>
<feature type="domain" description="Glycoside hydrolase family 5" evidence="5">
    <location>
        <begin position="73"/>
        <end position="148"/>
    </location>
</feature>
<keyword evidence="3" id="KW-0326">Glycosidase</keyword>
<dbReference type="Gene3D" id="3.20.20.80">
    <property type="entry name" value="Glycosidases"/>
    <property type="match status" value="1"/>
</dbReference>
<dbReference type="GeneID" id="95985292"/>
<dbReference type="InterPro" id="IPR013780">
    <property type="entry name" value="Glyco_hydro_b"/>
</dbReference>
<dbReference type="SUPFAM" id="SSF51445">
    <property type="entry name" value="(Trans)glycosidases"/>
    <property type="match status" value="1"/>
</dbReference>
<evidence type="ECO:0000313" key="8">
    <source>
        <dbReference type="Proteomes" id="UP001565368"/>
    </source>
</evidence>
<proteinExistence type="inferred from homology"/>
<evidence type="ECO:0000256" key="3">
    <source>
        <dbReference type="ARBA" id="ARBA00023295"/>
    </source>
</evidence>
<accession>A0ABR3Q680</accession>
<evidence type="ECO:0000256" key="4">
    <source>
        <dbReference type="SAM" id="MobiDB-lite"/>
    </source>
</evidence>
<dbReference type="Proteomes" id="UP001565368">
    <property type="component" value="Unassembled WGS sequence"/>
</dbReference>
<organism evidence="7 8">
    <name type="scientific">Vanrija albida</name>
    <dbReference type="NCBI Taxonomy" id="181172"/>
    <lineage>
        <taxon>Eukaryota</taxon>
        <taxon>Fungi</taxon>
        <taxon>Dikarya</taxon>
        <taxon>Basidiomycota</taxon>
        <taxon>Agaricomycotina</taxon>
        <taxon>Tremellomycetes</taxon>
        <taxon>Trichosporonales</taxon>
        <taxon>Trichosporonaceae</taxon>
        <taxon>Vanrija</taxon>
    </lineage>
</organism>
<evidence type="ECO:0000259" key="5">
    <source>
        <dbReference type="Pfam" id="PF00150"/>
    </source>
</evidence>
<dbReference type="InterPro" id="IPR052066">
    <property type="entry name" value="Glycosphingolipid_Hydrolases"/>
</dbReference>
<dbReference type="InterPro" id="IPR001547">
    <property type="entry name" value="Glyco_hydro_5"/>
</dbReference>
<dbReference type="InterPro" id="IPR017853">
    <property type="entry name" value="GH"/>
</dbReference>
<evidence type="ECO:0000313" key="7">
    <source>
        <dbReference type="EMBL" id="KAL1410244.1"/>
    </source>
</evidence>
<dbReference type="PANTHER" id="PTHR31308:SF6">
    <property type="entry name" value="GLYCOSIDE HYDROLASE FAMILY 5 C-TERMINAL DOMAIN-CONTAINING PROTEIN"/>
    <property type="match status" value="1"/>
</dbReference>
<protein>
    <recommendedName>
        <fullName evidence="9">Glycoside hydrolase family 5 domain-containing protein</fullName>
    </recommendedName>
</protein>
<gene>
    <name evidence="7" type="ORF">Q8F55_004249</name>
</gene>
<keyword evidence="8" id="KW-1185">Reference proteome</keyword>
<evidence type="ECO:0000256" key="2">
    <source>
        <dbReference type="ARBA" id="ARBA00022801"/>
    </source>
</evidence>
<dbReference type="RefSeq" id="XP_069210188.1">
    <property type="nucleotide sequence ID" value="XM_069352770.1"/>
</dbReference>
<name>A0ABR3Q680_9TREE</name>
<comment type="caution">
    <text evidence="7">The sequence shown here is derived from an EMBL/GenBank/DDBJ whole genome shotgun (WGS) entry which is preliminary data.</text>
</comment>
<feature type="domain" description="Glycoside hydrolase family 5 C-terminal" evidence="6">
    <location>
        <begin position="666"/>
        <end position="720"/>
    </location>
</feature>
<evidence type="ECO:0000256" key="1">
    <source>
        <dbReference type="ARBA" id="ARBA00005641"/>
    </source>
</evidence>
<dbReference type="EMBL" id="JBBXJM010000003">
    <property type="protein sequence ID" value="KAL1410244.1"/>
    <property type="molecule type" value="Genomic_DNA"/>
</dbReference>
<dbReference type="InterPro" id="IPR041036">
    <property type="entry name" value="GH5_C"/>
</dbReference>
<feature type="region of interest" description="Disordered" evidence="4">
    <location>
        <begin position="48"/>
        <end position="68"/>
    </location>
</feature>
<dbReference type="Pfam" id="PF00150">
    <property type="entry name" value="Cellulase"/>
    <property type="match status" value="1"/>
</dbReference>
<dbReference type="PANTHER" id="PTHR31308">
    <property type="match status" value="1"/>
</dbReference>
<keyword evidence="2" id="KW-0378">Hydrolase</keyword>
<feature type="region of interest" description="Disordered" evidence="4">
    <location>
        <begin position="726"/>
        <end position="758"/>
    </location>
</feature>
<dbReference type="Gene3D" id="2.60.40.1180">
    <property type="entry name" value="Golgi alpha-mannosidase II"/>
    <property type="match status" value="1"/>
</dbReference>
<reference evidence="7 8" key="1">
    <citation type="submission" date="2023-08" db="EMBL/GenBank/DDBJ databases">
        <title>Annotated Genome Sequence of Vanrija albida AlHP1.</title>
        <authorList>
            <person name="Herzog R."/>
        </authorList>
    </citation>
    <scope>NUCLEOTIDE SEQUENCE [LARGE SCALE GENOMIC DNA]</scope>
    <source>
        <strain evidence="7 8">AlHP1</strain>
    </source>
</reference>
<sequence>MAPPPKVSPVTGNPVSSSYIHASTLHFQDSHGRNLLLRGVNLSGAAKNPVSQPSWSQDGFWEQAESGGGKGTWINSTLNLDDGSADVHLARLRAWGFNMLRFVFTWEALEHEGPGKYDYEYMDYVVQVLYKCKEYGFKVFMDPHQDVWSRFSGGSGAPLWSIYACGIDPQAITPTYSALVHSDYPSRENPDPQSLPAMIWASNYYRAFNHTVWTLFFAGKAYAPKCIIDGVNIQDWLQDHFINAVRELSRHIEAAGDLYEETVLGWDSINEPGEGLIGILDLSTVPKEQPVKLGSVPTPFENMRIAEGEAIEVDNYKFTSMGPAKDGTVVLDPKGQKLWLLPEDEATRGGGKWGWKRDPGWKLGTCIWAQHGVWDVESKTLLKPAYFHTLPTDSSHQVEFVHDFWRQYWLSYASGVRTFHKEAIHFINTTVFKPLPDLPESFLAGRACATPHFYDGLTLMTKHWSWFNADALGILRGKYWSIVQGLRIGEAAIRKCIQEQLGVLKEDTRTSIGNYPTLIGEIGCPYDMDGKKAYGFVDDGKGKGDYSSQLKAWDCSVSANDGPNVLNYTLWTYVPNHSHEWSDNWNGEDLSLWSHDDTRAGVAYHEFSSTESSSLKDSTQLLNPSSLSSSWTLAGPPVSPKAIESGDGVTAQLVLDGARAVAAYCRPFPVATVGRPDRIDFDFKTTTFKLSVRVSPDDWVEGHVMTEIYVPFVHYAKNLDWETAAVSGPQTPSAESVADSSDSYDSAEDQMPTLSKGTGSEPLKLDILVTPSVGTYRIAGQYLYWAYPLPTRETVYTIEIKRNGPSYHVDAEEAASDGWFSWCTVQ</sequence>
<evidence type="ECO:0008006" key="9">
    <source>
        <dbReference type="Google" id="ProtNLM"/>
    </source>
</evidence>
<dbReference type="Pfam" id="PF18564">
    <property type="entry name" value="Glyco_hydro_5_C"/>
    <property type="match status" value="1"/>
</dbReference>